<sequence>MSRHLQSHVWVDSAYSLEIVKSTRWHLGSCGRAEGVWKDIMSVNKAKQVCFIQRIHFHFQVRRRQVKAAVHARMNQELWDSTLEGVCFLVWVLDAMRAARTDDGAALLFAPDVLRSCFQKVLEGDYTAEAEKHCLLRLAEDCREQFTKLDQESIQKTFEADCYKLTWDLSAFATHVDSLTKNKKTAQLAKVCHVRAEMKRGSNTVVNFIEKNSPHDTALYKDRDTCENIKKASTPPLCLSKTDTPIMAGILIVPVLSSSRVGSGIRGEIRRLEDKLDAKFLDNVSINIRMGEPHNNKKHALLYPAMVCWASGTSENIFQTSKLVVDRSHSEAQEAAQHLGGLHMPQVDNTIVKYSERLVAQFLLEDWKTGNNLIGASSFQPDPPAADLQGPADPTFNLCALTRNAEGNLAITLPPGIRTKWSEDSARKEDWGKLLAKFGPHDYGSIRYLHYLRYLYYGGGRSRAGPVGNANVTLKITPAVEKNREQAANACEGQVHKLFLVANSDVTLPKNEYQLAHDRASFLSGQKVQKLMEQGASRMSCGNILNVLTLLLGKSWGPRRRFAARALFSFMMGESDNSGDLMAFLMSSHSSMPAAAMNAASEAGASSANTSNGGLSRTVTPPPVKRQLSFGDSRTAAGPYRRGATLDSDMGQTPKGAMRTPPAAKLLLESPQSTPRASSDDPALKLEIDAVSQKLQAELKLEKEKKTKKDVASKKPTGKKATE</sequence>
<accession>A0A813C346</accession>
<feature type="region of interest" description="Disordered" evidence="1">
    <location>
        <begin position="700"/>
        <end position="723"/>
    </location>
</feature>
<name>A0A813C346_9DINO</name>
<protein>
    <submittedName>
        <fullName evidence="2">Uncharacterized protein</fullName>
    </submittedName>
</protein>
<feature type="compositionally biased region" description="Basic and acidic residues" evidence="1">
    <location>
        <begin position="700"/>
        <end position="713"/>
    </location>
</feature>
<evidence type="ECO:0000313" key="3">
    <source>
        <dbReference type="Proteomes" id="UP000601435"/>
    </source>
</evidence>
<proteinExistence type="predicted"/>
<dbReference type="OrthoDB" id="410906at2759"/>
<dbReference type="Proteomes" id="UP000601435">
    <property type="component" value="Unassembled WGS sequence"/>
</dbReference>
<dbReference type="AlphaFoldDB" id="A0A813C346"/>
<comment type="caution">
    <text evidence="2">The sequence shown here is derived from an EMBL/GenBank/DDBJ whole genome shotgun (WGS) entry which is preliminary data.</text>
</comment>
<keyword evidence="3" id="KW-1185">Reference proteome</keyword>
<dbReference type="EMBL" id="CAJNJA010086997">
    <property type="protein sequence ID" value="CAE7938743.1"/>
    <property type="molecule type" value="Genomic_DNA"/>
</dbReference>
<reference evidence="2" key="1">
    <citation type="submission" date="2021-02" db="EMBL/GenBank/DDBJ databases">
        <authorList>
            <person name="Dougan E. K."/>
            <person name="Rhodes N."/>
            <person name="Thang M."/>
            <person name="Chan C."/>
        </authorList>
    </citation>
    <scope>NUCLEOTIDE SEQUENCE</scope>
</reference>
<feature type="compositionally biased region" description="Low complexity" evidence="1">
    <location>
        <begin position="603"/>
        <end position="614"/>
    </location>
</feature>
<feature type="region of interest" description="Disordered" evidence="1">
    <location>
        <begin position="603"/>
        <end position="659"/>
    </location>
</feature>
<organism evidence="2 3">
    <name type="scientific">Symbiodinium necroappetens</name>
    <dbReference type="NCBI Taxonomy" id="1628268"/>
    <lineage>
        <taxon>Eukaryota</taxon>
        <taxon>Sar</taxon>
        <taxon>Alveolata</taxon>
        <taxon>Dinophyceae</taxon>
        <taxon>Suessiales</taxon>
        <taxon>Symbiodiniaceae</taxon>
        <taxon>Symbiodinium</taxon>
    </lineage>
</organism>
<evidence type="ECO:0000256" key="1">
    <source>
        <dbReference type="SAM" id="MobiDB-lite"/>
    </source>
</evidence>
<evidence type="ECO:0000313" key="2">
    <source>
        <dbReference type="EMBL" id="CAE7938743.1"/>
    </source>
</evidence>
<gene>
    <name evidence="2" type="ORF">SNEC2469_LOCUS33279</name>
</gene>
<feature type="non-terminal residue" evidence="2">
    <location>
        <position position="1"/>
    </location>
</feature>